<feature type="compositionally biased region" description="Low complexity" evidence="10">
    <location>
        <begin position="1080"/>
        <end position="1138"/>
    </location>
</feature>
<dbReference type="PANTHER" id="PTHR12809:SF2">
    <property type="entry name" value="MEDIATOR OF RNA POLYMERASE II TRANSCRIPTION SUBUNIT 14"/>
    <property type="match status" value="1"/>
</dbReference>
<comment type="caution">
    <text evidence="12">The sequence shown here is derived from an EMBL/GenBank/DDBJ whole genome shotgun (WGS) entry which is preliminary data.</text>
</comment>
<feature type="compositionally biased region" description="Polar residues" evidence="10">
    <location>
        <begin position="1139"/>
        <end position="1160"/>
    </location>
</feature>
<dbReference type="InterPro" id="IPR055122">
    <property type="entry name" value="Med14_N"/>
</dbReference>
<comment type="subcellular location">
    <subcellularLocation>
        <location evidence="1 9">Nucleus</location>
    </subcellularLocation>
</comment>
<name>A0A3D8SG18_9HELO</name>
<evidence type="ECO:0000256" key="7">
    <source>
        <dbReference type="ARBA" id="ARBA00023242"/>
    </source>
</evidence>
<feature type="compositionally biased region" description="Low complexity" evidence="10">
    <location>
        <begin position="1161"/>
        <end position="1173"/>
    </location>
</feature>
<evidence type="ECO:0000256" key="5">
    <source>
        <dbReference type="ARBA" id="ARBA00023159"/>
    </source>
</evidence>
<evidence type="ECO:0000256" key="3">
    <source>
        <dbReference type="ARBA" id="ARBA00019619"/>
    </source>
</evidence>
<dbReference type="GO" id="GO:0016592">
    <property type="term" value="C:mediator complex"/>
    <property type="evidence" value="ECO:0007669"/>
    <property type="project" value="UniProtKB-UniRule"/>
</dbReference>
<dbReference type="STRING" id="1849047.A0A3D8SG18"/>
<feature type="region of interest" description="Disordered" evidence="10">
    <location>
        <begin position="1"/>
        <end position="75"/>
    </location>
</feature>
<reference evidence="12 13" key="1">
    <citation type="journal article" date="2018" name="IMA Fungus">
        <title>IMA Genome-F 9: Draft genome sequence of Annulohypoxylon stygium, Aspergillus mulundensis, Berkeleyomyces basicola (syn. Thielaviopsis basicola), Ceratocystis smalleyi, two Cercospora beticola strains, Coleophoma cylindrospora, Fusarium fracticaudum, Phialophora cf. hyalina, and Morchella septimelata.</title>
        <authorList>
            <person name="Wingfield B.D."/>
            <person name="Bills G.F."/>
            <person name="Dong Y."/>
            <person name="Huang W."/>
            <person name="Nel W.J."/>
            <person name="Swalarsk-Parry B.S."/>
            <person name="Vaghefi N."/>
            <person name="Wilken P.M."/>
            <person name="An Z."/>
            <person name="de Beer Z.W."/>
            <person name="De Vos L."/>
            <person name="Chen L."/>
            <person name="Duong T.A."/>
            <person name="Gao Y."/>
            <person name="Hammerbacher A."/>
            <person name="Kikkert J.R."/>
            <person name="Li Y."/>
            <person name="Li H."/>
            <person name="Li K."/>
            <person name="Li Q."/>
            <person name="Liu X."/>
            <person name="Ma X."/>
            <person name="Naidoo K."/>
            <person name="Pethybridge S.J."/>
            <person name="Sun J."/>
            <person name="Steenkamp E.T."/>
            <person name="van der Nest M.A."/>
            <person name="van Wyk S."/>
            <person name="Wingfield M.J."/>
            <person name="Xiong C."/>
            <person name="Yue Q."/>
            <person name="Zhang X."/>
        </authorList>
    </citation>
    <scope>NUCLEOTIDE SEQUENCE [LARGE SCALE GENOMIC DNA]</scope>
    <source>
        <strain evidence="12 13">BP6252</strain>
    </source>
</reference>
<dbReference type="GO" id="GO:0006357">
    <property type="term" value="P:regulation of transcription by RNA polymerase II"/>
    <property type="evidence" value="ECO:0007669"/>
    <property type="project" value="InterPro"/>
</dbReference>
<sequence>MPGVIMENTSGNGSHTNHDRDSRPNGINGSSYGSDQGHEKGKGRAEPQQNMTPISPVISNGFNAHGGNGEADRFNELPPEVQHLTEGYLPLSVLLARLAQSSHSNLTAKILQLAQMPLPNPVVNGHGGSAEKPEGNTSQENLQKKIAILKFAEDMHSNWTKALVLWNWSKNAADVSKMIDLRLYLQAQQSTYNMALDSMGVLKRDLAQARVPNPDLKTALEVLSTGKASWMPELGYIEPPPLTAKELLKTLENLNTLLTIRLNLHDYDKVPYQFKEYSIKSGRVTFSVAGEFEVDLTIADEDPESQFWFIDFRFLFSPSLSELTPSTRFHIESKVNVILKEDGLQGCYKYLHELVLTHKISEFRRQAVELARGRWIDSVKVEPLNRALCIQYWLDRYGRDGPKSWIIIGVHSGRRKDGQDDPRATSRLFIRWFRESKEVQDPDISFDAVDISAEALLKAVVAKHINYILGSTYDKLKSKVLFSNNEAALSLHTSSTEPMESELKIQLSSKQHITTNIEPVSGRFTVSPASRLTFDFERTLNNRSRDPAKDAEEHIANLRCFSIAEAITSRGLSVGWQKPSPQPQISREDLKDVIPRNIVDSFLQIRWFKRPGWSSEWFVAVTLGVRGDKWWLFKTTNAATGTKVERAIEIPVKGSWASEPTFGFLSSLHIFSAALISQYTNLKALHERRIRYSLQESSKALPVRVPAIFMRLSELLPPRGSRRKPWARDVVKLIFQGLEVRSGETKVAATPAQNLSGDALPLSSAINGVSPSSQKPTSTAQGDSAVMVTEARMIIPPAGNLSVLKERVDRDIAFHAESGAFAFRLRSEIGESVVPHLVQRVSQVERLVNFAEVVHKHEKFIHSQSISLGKIVFGYDSPTQAQDRHDMMDVDSSSKYKAIVDFSSVESAMTLSLEAKNPHIRILDNLTKILNSPEGLNGVATILPLTLPALHAVDNIETAWEDLSDSGEVLILVRSTDWYIVRYNLFPADGKSRKIVLDVKLMTRRGEPWWYIRRTDHREKEGDDIDEKLKVVWNGSGAGWNGMRLSAVAEPSGVEECLGKVDEVIRKTLVQDQIPQSKPLAAPVAQMQPQAQMQPRAQMQPQAQMQPAAQMMPQAQMGQTQMQRQQQHQKLQQQRQLATPNSSQSQGRVTPNNSQNSSQGRNPSNQNSNQVRRQQPREIVEID</sequence>
<evidence type="ECO:0000256" key="4">
    <source>
        <dbReference type="ARBA" id="ARBA00023015"/>
    </source>
</evidence>
<feature type="compositionally biased region" description="Basic and acidic residues" evidence="10">
    <location>
        <begin position="36"/>
        <end position="45"/>
    </location>
</feature>
<gene>
    <name evidence="12" type="ORF">BP6252_02684</name>
</gene>
<feature type="region of interest" description="Disordered" evidence="10">
    <location>
        <begin position="1080"/>
        <end position="1183"/>
    </location>
</feature>
<evidence type="ECO:0000313" key="12">
    <source>
        <dbReference type="EMBL" id="RDW85094.1"/>
    </source>
</evidence>
<feature type="domain" description="Mediator complex subunit MED14 N-terminal" evidence="11">
    <location>
        <begin position="89"/>
        <end position="300"/>
    </location>
</feature>
<keyword evidence="5 9" id="KW-0010">Activator</keyword>
<keyword evidence="7 9" id="KW-0539">Nucleus</keyword>
<keyword evidence="6 9" id="KW-0804">Transcription</keyword>
<evidence type="ECO:0000256" key="9">
    <source>
        <dbReference type="RuleBase" id="RU365082"/>
    </source>
</evidence>
<evidence type="ECO:0000256" key="1">
    <source>
        <dbReference type="ARBA" id="ARBA00004123"/>
    </source>
</evidence>
<evidence type="ECO:0000256" key="8">
    <source>
        <dbReference type="ARBA" id="ARBA00032007"/>
    </source>
</evidence>
<evidence type="ECO:0000259" key="11">
    <source>
        <dbReference type="Pfam" id="PF08638"/>
    </source>
</evidence>
<dbReference type="PANTHER" id="PTHR12809">
    <property type="entry name" value="MEDIATOR COMPLEX SUBUNIT"/>
    <property type="match status" value="1"/>
</dbReference>
<protein>
    <recommendedName>
        <fullName evidence="3 9">Mediator of RNA polymerase II transcription subunit 14</fullName>
    </recommendedName>
    <alternativeName>
        <fullName evidence="8 9">Mediator complex subunit 14</fullName>
    </alternativeName>
</protein>
<comment type="function">
    <text evidence="9">Component of the Mediator complex, a coactivator involved in the regulated transcription of nearly all RNA polymerase II-dependent genes. Mediator functions as a bridge to convey information from gene-specific regulatory proteins to the basal RNA polymerase II transcription machinery. Mediator is recruited to promoters by direct interactions with regulatory proteins and serves as a scaffold for the assembly of a functional preinitiation complex with RNA polymerase II and the general transcription factors.</text>
</comment>
<keyword evidence="13" id="KW-1185">Reference proteome</keyword>
<dbReference type="OrthoDB" id="205099at2759"/>
<organism evidence="12 13">
    <name type="scientific">Coleophoma cylindrospora</name>
    <dbReference type="NCBI Taxonomy" id="1849047"/>
    <lineage>
        <taxon>Eukaryota</taxon>
        <taxon>Fungi</taxon>
        <taxon>Dikarya</taxon>
        <taxon>Ascomycota</taxon>
        <taxon>Pezizomycotina</taxon>
        <taxon>Leotiomycetes</taxon>
        <taxon>Helotiales</taxon>
        <taxon>Dermateaceae</taxon>
        <taxon>Coleophoma</taxon>
    </lineage>
</organism>
<evidence type="ECO:0000313" key="13">
    <source>
        <dbReference type="Proteomes" id="UP000256645"/>
    </source>
</evidence>
<dbReference type="Pfam" id="PF26204">
    <property type="entry name" value="Med14_fung"/>
    <property type="match status" value="1"/>
</dbReference>
<dbReference type="Proteomes" id="UP000256645">
    <property type="component" value="Unassembled WGS sequence"/>
</dbReference>
<accession>A0A3D8SG18</accession>
<evidence type="ECO:0000256" key="6">
    <source>
        <dbReference type="ARBA" id="ARBA00023163"/>
    </source>
</evidence>
<dbReference type="GO" id="GO:0070847">
    <property type="term" value="C:core mediator complex"/>
    <property type="evidence" value="ECO:0007669"/>
    <property type="project" value="TreeGrafter"/>
</dbReference>
<dbReference type="InterPro" id="IPR013947">
    <property type="entry name" value="Mediator_Med14"/>
</dbReference>
<keyword evidence="4 9" id="KW-0805">Transcription regulation</keyword>
<comment type="similarity">
    <text evidence="2 9">Belongs to the Mediator complex subunit 14 family.</text>
</comment>
<dbReference type="AlphaFoldDB" id="A0A3D8SG18"/>
<comment type="subunit">
    <text evidence="9">Component of the Mediator complex.</text>
</comment>
<feature type="compositionally biased region" description="Polar residues" evidence="10">
    <location>
        <begin position="47"/>
        <end position="62"/>
    </location>
</feature>
<dbReference type="EMBL" id="PDLM01000002">
    <property type="protein sequence ID" value="RDW85094.1"/>
    <property type="molecule type" value="Genomic_DNA"/>
</dbReference>
<dbReference type="GO" id="GO:0003712">
    <property type="term" value="F:transcription coregulator activity"/>
    <property type="evidence" value="ECO:0007669"/>
    <property type="project" value="UniProtKB-UniRule"/>
</dbReference>
<dbReference type="Pfam" id="PF08638">
    <property type="entry name" value="Med14"/>
    <property type="match status" value="1"/>
</dbReference>
<evidence type="ECO:0000256" key="10">
    <source>
        <dbReference type="SAM" id="MobiDB-lite"/>
    </source>
</evidence>
<feature type="compositionally biased region" description="Polar residues" evidence="10">
    <location>
        <begin position="25"/>
        <end position="34"/>
    </location>
</feature>
<evidence type="ECO:0000256" key="2">
    <source>
        <dbReference type="ARBA" id="ARBA00007813"/>
    </source>
</evidence>
<proteinExistence type="inferred from homology"/>